<reference evidence="1 2" key="1">
    <citation type="journal article" date="2013" name="Genome Announc.">
        <title>Complete Genome Sequence of Bacillus thuringiensis Serovar Israelensis Strain HD-789.</title>
        <authorList>
            <person name="Doggett N.A."/>
            <person name="Stubben C.J."/>
            <person name="Chertkov O."/>
            <person name="Bruce D.C."/>
            <person name="Detter J.C."/>
            <person name="Johnson S.L."/>
            <person name="Han C.S."/>
        </authorList>
    </citation>
    <scope>NUCLEOTIDE SEQUENCE [LARGE SCALE GENOMIC DNA]</scope>
    <source>
        <strain evidence="1 2">HD-789</strain>
    </source>
</reference>
<gene>
    <name evidence="1" type="ORF">BTF1_25825</name>
</gene>
<organism evidence="1 2">
    <name type="scientific">Bacillus thuringiensis HD-789</name>
    <dbReference type="NCBI Taxonomy" id="1217737"/>
    <lineage>
        <taxon>Bacteria</taxon>
        <taxon>Bacillati</taxon>
        <taxon>Bacillota</taxon>
        <taxon>Bacilli</taxon>
        <taxon>Bacillales</taxon>
        <taxon>Bacillaceae</taxon>
        <taxon>Bacillus</taxon>
        <taxon>Bacillus cereus group</taxon>
    </lineage>
</organism>
<name>A0A9W3JYG2_BACTU</name>
<accession>A0A9W3JYG2</accession>
<dbReference type="Proteomes" id="UP000005257">
    <property type="component" value="Chromosome"/>
</dbReference>
<evidence type="ECO:0000313" key="2">
    <source>
        <dbReference type="Proteomes" id="UP000005257"/>
    </source>
</evidence>
<evidence type="ECO:0000313" key="1">
    <source>
        <dbReference type="EMBL" id="AFQ29327.1"/>
    </source>
</evidence>
<dbReference type="AlphaFoldDB" id="A0A9W3JYG2"/>
<dbReference type="RefSeq" id="WP_000365980.1">
    <property type="nucleotide sequence ID" value="NC_018508.1"/>
</dbReference>
<dbReference type="KEGG" id="btn:BTF1_25825"/>
<proteinExistence type="predicted"/>
<protein>
    <submittedName>
        <fullName evidence="1">Uncharacterized protein</fullName>
    </submittedName>
</protein>
<dbReference type="EMBL" id="CP003763">
    <property type="protein sequence ID" value="AFQ29327.1"/>
    <property type="molecule type" value="Genomic_DNA"/>
</dbReference>
<sequence>MDLSKGFICITNPSWCYTLSSNNMQLACIWLRRTTFKAIEQHQPIFFVEKKSRFLRGYGYFDKFEVNTTRQCWEKYEMLNGSKTFNEFLNQLNFPNEEKGWAQPIGNILIKKIKWLNKEIPIHQINVNFPKPTVTGKTINPEEVKILLSYFNA</sequence>